<evidence type="ECO:0000313" key="3">
    <source>
        <dbReference type="Proteomes" id="UP000319931"/>
    </source>
</evidence>
<dbReference type="PANTHER" id="PTHR47237:SF2">
    <property type="entry name" value="BLL4206 PROTEIN"/>
    <property type="match status" value="1"/>
</dbReference>
<reference evidence="2 3" key="1">
    <citation type="journal article" date="2019" name="Environ. Microbiol.">
        <title>Species interactions and distinct microbial communities in high Arctic permafrost affected cryosols are associated with the CH4 and CO2 gas fluxes.</title>
        <authorList>
            <person name="Altshuler I."/>
            <person name="Hamel J."/>
            <person name="Turney S."/>
            <person name="Magnuson E."/>
            <person name="Levesque R."/>
            <person name="Greer C."/>
            <person name="Whyte L.G."/>
        </authorList>
    </citation>
    <scope>NUCLEOTIDE SEQUENCE [LARGE SCALE GENOMIC DNA]</scope>
    <source>
        <strain evidence="2 3">E6.1</strain>
    </source>
</reference>
<dbReference type="InterPro" id="IPR041496">
    <property type="entry name" value="YitH/HolE_GNAT"/>
</dbReference>
<dbReference type="RefSeq" id="WP_140852470.1">
    <property type="nucleotide sequence ID" value="NZ_RCZC01000011.1"/>
</dbReference>
<proteinExistence type="predicted"/>
<protein>
    <submittedName>
        <fullName evidence="2">N-acetyltransferase</fullName>
    </submittedName>
</protein>
<dbReference type="PANTHER" id="PTHR47237">
    <property type="entry name" value="SLL0310 PROTEIN"/>
    <property type="match status" value="1"/>
</dbReference>
<feature type="domain" description="N-acetyltransferase" evidence="1">
    <location>
        <begin position="9"/>
        <end position="142"/>
    </location>
</feature>
<evidence type="ECO:0000313" key="2">
    <source>
        <dbReference type="EMBL" id="TPG47139.1"/>
    </source>
</evidence>
<dbReference type="EMBL" id="RCZC01000011">
    <property type="protein sequence ID" value="TPG47139.1"/>
    <property type="molecule type" value="Genomic_DNA"/>
</dbReference>
<dbReference type="OrthoDB" id="8453373at2"/>
<dbReference type="PROSITE" id="PS51186">
    <property type="entry name" value="GNAT"/>
    <property type="match status" value="1"/>
</dbReference>
<dbReference type="Gene3D" id="3.40.630.30">
    <property type="match status" value="1"/>
</dbReference>
<keyword evidence="3" id="KW-1185">Reference proteome</keyword>
<dbReference type="InterPro" id="IPR000182">
    <property type="entry name" value="GNAT_dom"/>
</dbReference>
<comment type="caution">
    <text evidence="2">The sequence shown here is derived from an EMBL/GenBank/DDBJ whole genome shotgun (WGS) entry which is preliminary data.</text>
</comment>
<accession>A0A502FCW1</accession>
<dbReference type="InterPro" id="IPR052729">
    <property type="entry name" value="Acyl/Acetyltrans_Enzymes"/>
</dbReference>
<dbReference type="AlphaFoldDB" id="A0A502FCW1"/>
<gene>
    <name evidence="2" type="ORF">EAH76_22280</name>
</gene>
<dbReference type="SUPFAM" id="SSF55729">
    <property type="entry name" value="Acyl-CoA N-acyltransferases (Nat)"/>
    <property type="match status" value="1"/>
</dbReference>
<dbReference type="Proteomes" id="UP000319931">
    <property type="component" value="Unassembled WGS sequence"/>
</dbReference>
<dbReference type="GO" id="GO:0016747">
    <property type="term" value="F:acyltransferase activity, transferring groups other than amino-acyl groups"/>
    <property type="evidence" value="ECO:0007669"/>
    <property type="project" value="InterPro"/>
</dbReference>
<evidence type="ECO:0000259" key="1">
    <source>
        <dbReference type="PROSITE" id="PS51186"/>
    </source>
</evidence>
<sequence>MATLPDNRLQLRAMTAEDIAAVQALSKAEQWPHRQQDLAGMLELGTGTVAVMGGEIVASAMWWPCGERYATLGSVIVARTCRGAGLGRIITETVLDQIGDRNVLLNATDEGLPLYRKLGFNGVAEILQHQGAAFQVPLLPLDAGERIRPLGVADEQRVTELVEQATGLERDAVMEAVFGKGLGIVLDHDGAITGVAVFRRFGRGYVIGPVVAPDLHRAKALIAQWLGARSGEFTRLDIPGDVGLGDWLENLGLVRVGRVVTMVRGTAPVGHGSSRSFAIVSQSLG</sequence>
<dbReference type="Pfam" id="PF00583">
    <property type="entry name" value="Acetyltransf_1"/>
    <property type="match status" value="1"/>
</dbReference>
<dbReference type="InterPro" id="IPR016181">
    <property type="entry name" value="Acyl_CoA_acyltransferase"/>
</dbReference>
<dbReference type="CDD" id="cd04301">
    <property type="entry name" value="NAT_SF"/>
    <property type="match status" value="1"/>
</dbReference>
<organism evidence="2 3">
    <name type="scientific">Sphingomonas glacialis</name>
    <dbReference type="NCBI Taxonomy" id="658225"/>
    <lineage>
        <taxon>Bacteria</taxon>
        <taxon>Pseudomonadati</taxon>
        <taxon>Pseudomonadota</taxon>
        <taxon>Alphaproteobacteria</taxon>
        <taxon>Sphingomonadales</taxon>
        <taxon>Sphingomonadaceae</taxon>
        <taxon>Sphingomonas</taxon>
    </lineage>
</organism>
<keyword evidence="2" id="KW-0808">Transferase</keyword>
<dbReference type="Pfam" id="PF18014">
    <property type="entry name" value="Acetyltransf_18"/>
    <property type="match status" value="1"/>
</dbReference>
<name>A0A502FCW1_9SPHN</name>
<dbReference type="Gene3D" id="3.40.630.90">
    <property type="match status" value="1"/>
</dbReference>